<keyword evidence="1" id="KW-0813">Transport</keyword>
<dbReference type="PANTHER" id="PTHR30097:SF15">
    <property type="entry name" value="CATION EFFLUX SYSTEM PROTEIN CUSB"/>
    <property type="match status" value="1"/>
</dbReference>
<evidence type="ECO:0000313" key="4">
    <source>
        <dbReference type="EMBL" id="MCQ6961065.1"/>
    </source>
</evidence>
<dbReference type="EMBL" id="JANHOH010000011">
    <property type="protein sequence ID" value="MCQ6961065.1"/>
    <property type="molecule type" value="Genomic_DNA"/>
</dbReference>
<evidence type="ECO:0000313" key="5">
    <source>
        <dbReference type="Proteomes" id="UP001204376"/>
    </source>
</evidence>
<dbReference type="InterPro" id="IPR058790">
    <property type="entry name" value="BSH_CusB"/>
</dbReference>
<reference evidence="4 5" key="1">
    <citation type="submission" date="2022-07" db="EMBL/GenBank/DDBJ databases">
        <title>Mucilaginibacter sp. JC4.</title>
        <authorList>
            <person name="Le V."/>
            <person name="Ko S.-R."/>
            <person name="Ahn C.-Y."/>
            <person name="Oh H.-M."/>
        </authorList>
    </citation>
    <scope>NUCLEOTIDE SEQUENCE [LARGE SCALE GENOMIC DNA]</scope>
    <source>
        <strain evidence="4 5">JC4</strain>
    </source>
</reference>
<organism evidence="4 5">
    <name type="scientific">Mucilaginibacter aquariorum</name>
    <dbReference type="NCBI Taxonomy" id="2967225"/>
    <lineage>
        <taxon>Bacteria</taxon>
        <taxon>Pseudomonadati</taxon>
        <taxon>Bacteroidota</taxon>
        <taxon>Sphingobacteriia</taxon>
        <taxon>Sphingobacteriales</taxon>
        <taxon>Sphingobacteriaceae</taxon>
        <taxon>Mucilaginibacter</taxon>
    </lineage>
</organism>
<comment type="caution">
    <text evidence="4">The sequence shown here is derived from an EMBL/GenBank/DDBJ whole genome shotgun (WGS) entry which is preliminary data.</text>
</comment>
<sequence>MAKSVIYMLIAFVFIAACRNDKAQKRRPVTDSMADMPGMSSHGADTDTLIRSVLAPVNQVVLSNAQTIRPETKNIVQTIHAPGYFALDERKNNRVAVRASGRIEKLYVKLNYQYVRKGEKILDLYSPELNTYQEEYLHHLETKSDSILIEGTRIKLKLLGLSEGQINRIRASRRPEPSVAVYSPYDGFIFYDFDRQNVNMAPGSASTAGEMGGMGGGNGGAQPPGTNLSSIRIREGGYVTKGQTLFFINDCRSLYGILAFDANDGTKIKLNSALDITTPLLPQQRIEAKINFIEPAFAERQKFIQARAYVNNESLRLKVNSVISAELKATGMYLVVPSSSILSLGNRKFVWVKKGTGKNGYNVLNAKEVKAGAEMNGVTQIISGLAETDEIVKDAGYLLDSESLIKPGE</sequence>
<accession>A0ABT1T8X7</accession>
<evidence type="ECO:0000256" key="1">
    <source>
        <dbReference type="ARBA" id="ARBA00022448"/>
    </source>
</evidence>
<dbReference type="Pfam" id="PF25919">
    <property type="entry name" value="BSH_CusB"/>
    <property type="match status" value="1"/>
</dbReference>
<proteinExistence type="predicted"/>
<feature type="domain" description="CusB-like barrel-sandwich hybrid" evidence="3">
    <location>
        <begin position="95"/>
        <end position="189"/>
    </location>
</feature>
<dbReference type="Gene3D" id="6.10.140.730">
    <property type="match status" value="1"/>
</dbReference>
<dbReference type="RefSeq" id="WP_256541232.1">
    <property type="nucleotide sequence ID" value="NZ_JANHOH010000011.1"/>
</dbReference>
<dbReference type="Pfam" id="PF25869">
    <property type="entry name" value="3HB_CusB"/>
    <property type="match status" value="1"/>
</dbReference>
<protein>
    <submittedName>
        <fullName evidence="4">Efflux RND transporter periplasmic adaptor subunit</fullName>
    </submittedName>
</protein>
<name>A0ABT1T8X7_9SPHI</name>
<dbReference type="PROSITE" id="PS51257">
    <property type="entry name" value="PROKAR_LIPOPROTEIN"/>
    <property type="match status" value="1"/>
</dbReference>
<dbReference type="Proteomes" id="UP001204376">
    <property type="component" value="Unassembled WGS sequence"/>
</dbReference>
<gene>
    <name evidence="4" type="ORF">NPE20_24030</name>
</gene>
<evidence type="ECO:0000259" key="3">
    <source>
        <dbReference type="Pfam" id="PF25919"/>
    </source>
</evidence>
<dbReference type="InterPro" id="IPR051909">
    <property type="entry name" value="MFP_Cation_Efflux"/>
</dbReference>
<dbReference type="InterPro" id="IPR058791">
    <property type="entry name" value="3HB_CusB"/>
</dbReference>
<feature type="domain" description="CusB-like three alpha-helical bundle" evidence="2">
    <location>
        <begin position="129"/>
        <end position="176"/>
    </location>
</feature>
<dbReference type="Gene3D" id="2.40.30.170">
    <property type="match status" value="1"/>
</dbReference>
<dbReference type="Gene3D" id="2.40.420.20">
    <property type="match status" value="1"/>
</dbReference>
<evidence type="ECO:0000259" key="2">
    <source>
        <dbReference type="Pfam" id="PF25869"/>
    </source>
</evidence>
<dbReference type="PANTHER" id="PTHR30097">
    <property type="entry name" value="CATION EFFLUX SYSTEM PROTEIN CUSB"/>
    <property type="match status" value="1"/>
</dbReference>
<keyword evidence="5" id="KW-1185">Reference proteome</keyword>